<evidence type="ECO:0000313" key="21">
    <source>
        <dbReference type="Proteomes" id="UP000217785"/>
    </source>
</evidence>
<keyword evidence="12" id="KW-0520">NAD</keyword>
<proteinExistence type="inferred from homology"/>
<evidence type="ECO:0000256" key="15">
    <source>
        <dbReference type="ARBA" id="ARBA00048841"/>
    </source>
</evidence>
<dbReference type="PANTHER" id="PTHR43331">
    <property type="entry name" value="HOMOSERINE DEHYDROGENASE"/>
    <property type="match status" value="1"/>
</dbReference>
<organism evidence="20 21">
    <name type="scientific">Effusibacillus lacus</name>
    <dbReference type="NCBI Taxonomy" id="1348429"/>
    <lineage>
        <taxon>Bacteria</taxon>
        <taxon>Bacillati</taxon>
        <taxon>Bacillota</taxon>
        <taxon>Bacilli</taxon>
        <taxon>Bacillales</taxon>
        <taxon>Alicyclobacillaceae</taxon>
        <taxon>Effusibacillus</taxon>
    </lineage>
</organism>
<dbReference type="InterPro" id="IPR019811">
    <property type="entry name" value="HDH_CS"/>
</dbReference>
<dbReference type="Gene3D" id="3.40.50.720">
    <property type="entry name" value="NAD(P)-binding Rossmann-like Domain"/>
    <property type="match status" value="1"/>
</dbReference>
<keyword evidence="9" id="KW-0479">Metal-binding</keyword>
<dbReference type="EMBL" id="BDUF01000084">
    <property type="protein sequence ID" value="GAX91100.1"/>
    <property type="molecule type" value="Genomic_DNA"/>
</dbReference>
<evidence type="ECO:0000256" key="13">
    <source>
        <dbReference type="ARBA" id="ARBA00023053"/>
    </source>
</evidence>
<comment type="catalytic activity">
    <reaction evidence="15">
        <text>L-homoserine + NADP(+) = L-aspartate 4-semialdehyde + NADPH + H(+)</text>
        <dbReference type="Rhea" id="RHEA:15761"/>
        <dbReference type="ChEBI" id="CHEBI:15378"/>
        <dbReference type="ChEBI" id="CHEBI:57476"/>
        <dbReference type="ChEBI" id="CHEBI:57783"/>
        <dbReference type="ChEBI" id="CHEBI:58349"/>
        <dbReference type="ChEBI" id="CHEBI:537519"/>
        <dbReference type="EC" id="1.1.1.3"/>
    </reaction>
    <physiologicalReaction direction="right-to-left" evidence="15">
        <dbReference type="Rhea" id="RHEA:15763"/>
    </physiologicalReaction>
</comment>
<keyword evidence="14 16" id="KW-0486">Methionine biosynthesis</keyword>
<dbReference type="InterPro" id="IPR001342">
    <property type="entry name" value="HDH_cat"/>
</dbReference>
<evidence type="ECO:0000256" key="1">
    <source>
        <dbReference type="ARBA" id="ARBA00001920"/>
    </source>
</evidence>
<dbReference type="UniPathway" id="UPA00050">
    <property type="reaction ID" value="UER00063"/>
</dbReference>
<name>A0A292YRL9_9BACL</name>
<dbReference type="GO" id="GO:0004412">
    <property type="term" value="F:homoserine dehydrogenase activity"/>
    <property type="evidence" value="ECO:0007669"/>
    <property type="project" value="UniProtKB-EC"/>
</dbReference>
<accession>A0A292YRL9</accession>
<dbReference type="GO" id="GO:0050661">
    <property type="term" value="F:NADP binding"/>
    <property type="evidence" value="ECO:0007669"/>
    <property type="project" value="InterPro"/>
</dbReference>
<dbReference type="UniPathway" id="UPA00051">
    <property type="reaction ID" value="UER00465"/>
</dbReference>
<dbReference type="EC" id="1.1.1.3" evidence="5 16"/>
<dbReference type="PANTHER" id="PTHR43331:SF1">
    <property type="entry name" value="HOMOSERINE DEHYDROGENASE"/>
    <property type="match status" value="1"/>
</dbReference>
<comment type="similarity">
    <text evidence="4 17">Belongs to the homoserine dehydrogenase family.</text>
</comment>
<dbReference type="GO" id="GO:0009086">
    <property type="term" value="P:methionine biosynthetic process"/>
    <property type="evidence" value="ECO:0007669"/>
    <property type="project" value="UniProtKB-KW"/>
</dbReference>
<dbReference type="FunFam" id="3.40.50.720:FF:000062">
    <property type="entry name" value="Homoserine dehydrogenase"/>
    <property type="match status" value="1"/>
</dbReference>
<comment type="caution">
    <text evidence="20">The sequence shown here is derived from an EMBL/GenBank/DDBJ whole genome shotgun (WGS) entry which is preliminary data.</text>
</comment>
<dbReference type="RefSeq" id="WP_165912722.1">
    <property type="nucleotide sequence ID" value="NZ_BDUF01000084.1"/>
</dbReference>
<reference evidence="21" key="1">
    <citation type="submission" date="2017-07" db="EMBL/GenBank/DDBJ databases">
        <title>Draft genome sequence of Effusibacillus lacus strain skLN1.</title>
        <authorList>
            <person name="Watanabe M."/>
            <person name="Kojima H."/>
            <person name="Fukui M."/>
        </authorList>
    </citation>
    <scope>NUCLEOTIDE SEQUENCE [LARGE SCALE GENOMIC DNA]</scope>
    <source>
        <strain evidence="21">skLN1</strain>
    </source>
</reference>
<dbReference type="InterPro" id="IPR005106">
    <property type="entry name" value="Asp/hSer_DH_NAD-bd"/>
</dbReference>
<evidence type="ECO:0000256" key="3">
    <source>
        <dbReference type="ARBA" id="ARBA00005062"/>
    </source>
</evidence>
<dbReference type="SUPFAM" id="SSF55347">
    <property type="entry name" value="Glyceraldehyde-3-phosphate dehydrogenase-like, C-terminal domain"/>
    <property type="match status" value="1"/>
</dbReference>
<dbReference type="Pfam" id="PF03447">
    <property type="entry name" value="NAD_binding_3"/>
    <property type="match status" value="1"/>
</dbReference>
<comment type="cofactor">
    <cofactor evidence="1">
        <name>a metal cation</name>
        <dbReference type="ChEBI" id="CHEBI:25213"/>
    </cofactor>
</comment>
<evidence type="ECO:0000256" key="9">
    <source>
        <dbReference type="ARBA" id="ARBA00022723"/>
    </source>
</evidence>
<feature type="domain" description="Homoserine dehydrogenase catalytic" evidence="18">
    <location>
        <begin position="145"/>
        <end position="322"/>
    </location>
</feature>
<keyword evidence="7 16" id="KW-0028">Amino-acid biosynthesis</keyword>
<keyword evidence="8 16" id="KW-0791">Threonine biosynthesis</keyword>
<evidence type="ECO:0000313" key="20">
    <source>
        <dbReference type="EMBL" id="GAX91100.1"/>
    </source>
</evidence>
<dbReference type="GO" id="GO:0009088">
    <property type="term" value="P:threonine biosynthetic process"/>
    <property type="evidence" value="ECO:0007669"/>
    <property type="project" value="UniProtKB-UniPathway"/>
</dbReference>
<dbReference type="FunFam" id="3.30.360.10:FF:000005">
    <property type="entry name" value="Homoserine dehydrogenase"/>
    <property type="match status" value="1"/>
</dbReference>
<dbReference type="SUPFAM" id="SSF51735">
    <property type="entry name" value="NAD(P)-binding Rossmann-fold domains"/>
    <property type="match status" value="1"/>
</dbReference>
<keyword evidence="10 16" id="KW-0521">NADP</keyword>
<evidence type="ECO:0000256" key="12">
    <source>
        <dbReference type="ARBA" id="ARBA00023027"/>
    </source>
</evidence>
<evidence type="ECO:0000256" key="4">
    <source>
        <dbReference type="ARBA" id="ARBA00006753"/>
    </source>
</evidence>
<evidence type="ECO:0000256" key="2">
    <source>
        <dbReference type="ARBA" id="ARBA00005056"/>
    </source>
</evidence>
<dbReference type="Gene3D" id="3.30.360.10">
    <property type="entry name" value="Dihydrodipicolinate Reductase, domain 2"/>
    <property type="match status" value="1"/>
</dbReference>
<feature type="domain" description="Aspartate/homoserine dehydrogenase NAD-binding" evidence="19">
    <location>
        <begin position="18"/>
        <end position="137"/>
    </location>
</feature>
<dbReference type="NCBIfam" id="NF004976">
    <property type="entry name" value="PRK06349.1"/>
    <property type="match status" value="1"/>
</dbReference>
<evidence type="ECO:0000256" key="17">
    <source>
        <dbReference type="RuleBase" id="RU004171"/>
    </source>
</evidence>
<protein>
    <recommendedName>
        <fullName evidence="6 16">Homoserine dehydrogenase</fullName>
        <ecNumber evidence="5 16">1.1.1.3</ecNumber>
    </recommendedName>
</protein>
<evidence type="ECO:0000256" key="5">
    <source>
        <dbReference type="ARBA" id="ARBA00013213"/>
    </source>
</evidence>
<evidence type="ECO:0000256" key="14">
    <source>
        <dbReference type="ARBA" id="ARBA00023167"/>
    </source>
</evidence>
<keyword evidence="11 16" id="KW-0560">Oxidoreductase</keyword>
<dbReference type="InterPro" id="IPR036291">
    <property type="entry name" value="NAD(P)-bd_dom_sf"/>
</dbReference>
<evidence type="ECO:0000256" key="6">
    <source>
        <dbReference type="ARBA" id="ARBA00013376"/>
    </source>
</evidence>
<keyword evidence="21" id="KW-1185">Reference proteome</keyword>
<evidence type="ECO:0000259" key="18">
    <source>
        <dbReference type="Pfam" id="PF00742"/>
    </source>
</evidence>
<sequence length="462" mass="49920">MSVPVNGENRRVRAGLLGLGTVGSGFIKALAQNGESIRQRTGCEIEIPYILVRNPSKERNVKVKPEQITTDPGVILSSTDIPVVIEVMGGIEPARTIILSALRAGKHVITANKELLAKHGPELLRAAEESGVQLLFEASVAGGIPVIRFLQGYLTANRVHEVSGILNGTTNYILTQMEQTGQSFAEVLAKAQELGYAEADPTSDVEGFDAAYKLAILTNLAYDVQVSPYEIPREGITSIQPLDLKWAREFGYVIKLIGRSRRTEAGIDVSVGPVLLPMSHPLARVNDVFNAVTISGDVVGDLTFIGKGAGEYPTASAVLEDLTALLRQPGQVLRSPNWETPVYPDVNQEAVRPFFVRFKAIVDTFAHAEHQFRLFITRSGGRIVRETGMASAKEAVGGYVVTGLEKSVLQAFLTGGMLEKLLHEPPLLIPCAEDETIDCQDAAFAAEPGLYAKSVEFMSQSV</sequence>
<evidence type="ECO:0000256" key="16">
    <source>
        <dbReference type="RuleBase" id="RU000579"/>
    </source>
</evidence>
<dbReference type="GO" id="GO:0046872">
    <property type="term" value="F:metal ion binding"/>
    <property type="evidence" value="ECO:0007669"/>
    <property type="project" value="UniProtKB-KW"/>
</dbReference>
<dbReference type="Gene3D" id="3.30.70.260">
    <property type="match status" value="1"/>
</dbReference>
<dbReference type="AlphaFoldDB" id="A0A292YRL9"/>
<evidence type="ECO:0000256" key="11">
    <source>
        <dbReference type="ARBA" id="ARBA00023002"/>
    </source>
</evidence>
<evidence type="ECO:0000259" key="19">
    <source>
        <dbReference type="Pfam" id="PF03447"/>
    </source>
</evidence>
<dbReference type="Proteomes" id="UP000217785">
    <property type="component" value="Unassembled WGS sequence"/>
</dbReference>
<dbReference type="PROSITE" id="PS01042">
    <property type="entry name" value="HOMOSER_DHGENASE"/>
    <property type="match status" value="1"/>
</dbReference>
<evidence type="ECO:0000256" key="7">
    <source>
        <dbReference type="ARBA" id="ARBA00022605"/>
    </source>
</evidence>
<gene>
    <name evidence="20" type="ORF">EFBL_2760</name>
</gene>
<comment type="pathway">
    <text evidence="3 16">Amino-acid biosynthesis; L-methionine biosynthesis via de novo pathway; L-homoserine from L-aspartate: step 3/3.</text>
</comment>
<comment type="pathway">
    <text evidence="2 16">Amino-acid biosynthesis; L-threonine biosynthesis; L-threonine from L-aspartate: step 3/5.</text>
</comment>
<keyword evidence="13" id="KW-0915">Sodium</keyword>
<dbReference type="Pfam" id="PF00742">
    <property type="entry name" value="Homoserine_dh"/>
    <property type="match status" value="1"/>
</dbReference>
<evidence type="ECO:0000256" key="8">
    <source>
        <dbReference type="ARBA" id="ARBA00022697"/>
    </source>
</evidence>
<evidence type="ECO:0000256" key="10">
    <source>
        <dbReference type="ARBA" id="ARBA00022857"/>
    </source>
</evidence>